<dbReference type="AlphaFoldDB" id="A0A8S0VWE1"/>
<evidence type="ECO:0000313" key="5">
    <source>
        <dbReference type="Proteomes" id="UP001071230"/>
    </source>
</evidence>
<accession>A0A8S0VWE1</accession>
<dbReference type="Pfam" id="PF09299">
    <property type="entry name" value="Mu-transpos_C"/>
    <property type="match status" value="1"/>
</dbReference>
<keyword evidence="5" id="KW-1185">Reference proteome</keyword>
<feature type="region of interest" description="Disordered" evidence="1">
    <location>
        <begin position="207"/>
        <end position="227"/>
    </location>
</feature>
<organism evidence="3">
    <name type="scientific">Acididesulfobacillus acetoxydans</name>
    <dbReference type="NCBI Taxonomy" id="1561005"/>
    <lineage>
        <taxon>Bacteria</taxon>
        <taxon>Bacillati</taxon>
        <taxon>Bacillota</taxon>
        <taxon>Clostridia</taxon>
        <taxon>Eubacteriales</taxon>
        <taxon>Peptococcaceae</taxon>
        <taxon>Acididesulfobacillus</taxon>
    </lineage>
</organism>
<evidence type="ECO:0000259" key="2">
    <source>
        <dbReference type="Pfam" id="PF09299"/>
    </source>
</evidence>
<dbReference type="Proteomes" id="UP000836597">
    <property type="component" value="Chromosome"/>
</dbReference>
<gene>
    <name evidence="3" type="ORF">DEACI_1416</name>
    <name evidence="4" type="ORF">DEACI_3457</name>
</gene>
<dbReference type="Proteomes" id="UP001071230">
    <property type="component" value="Unassembled WGS sequence"/>
</dbReference>
<dbReference type="RefSeq" id="WP_240984384.1">
    <property type="nucleotide sequence ID" value="NZ_CDGJ01000106.1"/>
</dbReference>
<protein>
    <submittedName>
        <fullName evidence="4">Mu transposase, C-terminal</fullName>
    </submittedName>
    <submittedName>
        <fullName evidence="3">Transposase-like, Mu, C-terminal</fullName>
    </submittedName>
</protein>
<sequence length="307" mass="36090">MRSLYERLETELVLKKPPLTLDEANDYLAALISRDYHRRIHSETTQTPEERFFQFPAHYRRFVFPETLSLIFLPCKRTKVSKTGLIQFNKEKYLVPEIKLYKQWVEIRYDLLDPRKVYVWWRDRYYGEAFLYVPENDYLKRQAYLSRLQPCPQEQSPPQPSPYVPPYTRLERQLAEYRQQLAERDVNEALTKTWAKKEQVKAELTPWVRPPEAGAPAGTCPQSEAKSEPAEFGLDRCTHLLSVLLKRSLDARERLSLDTVWRHYGPFTEKMVRQTVGRLLGEGHPVSDLMGYLEALRLAAGETNPDL</sequence>
<dbReference type="EMBL" id="CDGJ01000106">
    <property type="protein sequence ID" value="CEJ08975.1"/>
    <property type="molecule type" value="Genomic_DNA"/>
</dbReference>
<feature type="domain" description="Transposase-like Mu C-terminal" evidence="2">
    <location>
        <begin position="70"/>
        <end position="122"/>
    </location>
</feature>
<reference evidence="3" key="2">
    <citation type="submission" date="2020-01" db="EMBL/GenBank/DDBJ databases">
        <authorList>
            <person name="Hornung B."/>
        </authorList>
    </citation>
    <scope>NUCLEOTIDE SEQUENCE</scope>
    <source>
        <strain evidence="3">PacBioINE</strain>
    </source>
</reference>
<dbReference type="KEGG" id="aacx:DEACI_1416"/>
<evidence type="ECO:0000313" key="3">
    <source>
        <dbReference type="EMBL" id="CAA7600763.1"/>
    </source>
</evidence>
<evidence type="ECO:0000256" key="1">
    <source>
        <dbReference type="SAM" id="MobiDB-lite"/>
    </source>
</evidence>
<evidence type="ECO:0000313" key="4">
    <source>
        <dbReference type="EMBL" id="CEJ08975.1"/>
    </source>
</evidence>
<reference evidence="4" key="1">
    <citation type="submission" date="2014-11" db="EMBL/GenBank/DDBJ databases">
        <authorList>
            <person name="Hornung B.V."/>
        </authorList>
    </citation>
    <scope>NUCLEOTIDE SEQUENCE</scope>
    <source>
        <strain evidence="4">INE</strain>
    </source>
</reference>
<dbReference type="InterPro" id="IPR015378">
    <property type="entry name" value="Transposase-like_Mu_C"/>
</dbReference>
<dbReference type="EMBL" id="LR746496">
    <property type="protein sequence ID" value="CAA7600763.1"/>
    <property type="molecule type" value="Genomic_DNA"/>
</dbReference>
<proteinExistence type="predicted"/>
<name>A0A8S0VWE1_9FIRM</name>